<keyword evidence="5 11" id="KW-0812">Transmembrane</keyword>
<evidence type="ECO:0000313" key="15">
    <source>
        <dbReference type="EMBL" id="GMS87137.1"/>
    </source>
</evidence>
<feature type="chain" id="PRO_5043111942" evidence="11">
    <location>
        <begin position="28"/>
        <end position="1047"/>
    </location>
</feature>
<dbReference type="CDD" id="cd19049">
    <property type="entry name" value="LGIC_TM_anion"/>
    <property type="match status" value="1"/>
</dbReference>
<dbReference type="PANTHER" id="PTHR18945">
    <property type="entry name" value="NEUROTRANSMITTER GATED ION CHANNEL"/>
    <property type="match status" value="1"/>
</dbReference>
<dbReference type="InterPro" id="IPR018000">
    <property type="entry name" value="Neurotransmitter_ion_chnl_CS"/>
</dbReference>
<evidence type="ECO:0000256" key="5">
    <source>
        <dbReference type="ARBA" id="ARBA00022692"/>
    </source>
</evidence>
<proteinExistence type="inferred from homology"/>
<dbReference type="PRINTS" id="PR00253">
    <property type="entry name" value="GABAARECEPTR"/>
</dbReference>
<dbReference type="EMBL" id="BTSX01000002">
    <property type="protein sequence ID" value="GMS87137.1"/>
    <property type="molecule type" value="Genomic_DNA"/>
</dbReference>
<dbReference type="Proteomes" id="UP001432027">
    <property type="component" value="Unassembled WGS sequence"/>
</dbReference>
<keyword evidence="4" id="KW-1003">Cell membrane</keyword>
<dbReference type="FunFam" id="1.20.58.390:FF:000055">
    <property type="entry name" value="Ligand-Gated ion Channel"/>
    <property type="match status" value="1"/>
</dbReference>
<feature type="domain" description="Neurotransmitter-gated ion-channel transmembrane" evidence="14">
    <location>
        <begin position="892"/>
        <end position="1000"/>
    </location>
</feature>
<evidence type="ECO:0000256" key="6">
    <source>
        <dbReference type="ARBA" id="ARBA00022729"/>
    </source>
</evidence>
<evidence type="ECO:0000256" key="8">
    <source>
        <dbReference type="ARBA" id="ARBA00023065"/>
    </source>
</evidence>
<evidence type="ECO:0000256" key="11">
    <source>
        <dbReference type="RuleBase" id="RU000687"/>
    </source>
</evidence>
<dbReference type="GO" id="GO:0004888">
    <property type="term" value="F:transmembrane signaling receptor activity"/>
    <property type="evidence" value="ECO:0007669"/>
    <property type="project" value="InterPro"/>
</dbReference>
<dbReference type="GO" id="GO:0005886">
    <property type="term" value="C:plasma membrane"/>
    <property type="evidence" value="ECO:0007669"/>
    <property type="project" value="UniProtKB-SubCell"/>
</dbReference>
<dbReference type="FunFam" id="2.70.170.10:FF:000052">
    <property type="entry name" value="Ligand-Gated ion Channel"/>
    <property type="match status" value="1"/>
</dbReference>
<feature type="compositionally biased region" description="Basic and acidic residues" evidence="12">
    <location>
        <begin position="503"/>
        <end position="513"/>
    </location>
</feature>
<keyword evidence="6 11" id="KW-0732">Signal</keyword>
<feature type="compositionally biased region" description="Low complexity" evidence="12">
    <location>
        <begin position="61"/>
        <end position="96"/>
    </location>
</feature>
<evidence type="ECO:0000256" key="4">
    <source>
        <dbReference type="ARBA" id="ARBA00022475"/>
    </source>
</evidence>
<keyword evidence="8 11" id="KW-0406">Ion transport</keyword>
<name>A0AAV5SXP7_9BILA</name>
<comment type="caution">
    <text evidence="11">Lacks conserved residue(s) required for the propagation of feature annotation.</text>
</comment>
<organism evidence="15 16">
    <name type="scientific">Pristionchus entomophagus</name>
    <dbReference type="NCBI Taxonomy" id="358040"/>
    <lineage>
        <taxon>Eukaryota</taxon>
        <taxon>Metazoa</taxon>
        <taxon>Ecdysozoa</taxon>
        <taxon>Nematoda</taxon>
        <taxon>Chromadorea</taxon>
        <taxon>Rhabditida</taxon>
        <taxon>Rhabditina</taxon>
        <taxon>Diplogasteromorpha</taxon>
        <taxon>Diplogasteroidea</taxon>
        <taxon>Neodiplogasteridae</taxon>
        <taxon>Pristionchus</taxon>
    </lineage>
</organism>
<evidence type="ECO:0000256" key="12">
    <source>
        <dbReference type="SAM" id="MobiDB-lite"/>
    </source>
</evidence>
<evidence type="ECO:0000256" key="3">
    <source>
        <dbReference type="ARBA" id="ARBA00022448"/>
    </source>
</evidence>
<dbReference type="InterPro" id="IPR006028">
    <property type="entry name" value="GABAA/Glycine_rcpt"/>
</dbReference>
<comment type="similarity">
    <text evidence="11">Belongs to the ligand-gated ion channel (TC 1.A.9) family.</text>
</comment>
<evidence type="ECO:0000313" key="16">
    <source>
        <dbReference type="Proteomes" id="UP001432027"/>
    </source>
</evidence>
<feature type="region of interest" description="Disordered" evidence="12">
    <location>
        <begin position="500"/>
        <end position="551"/>
    </location>
</feature>
<feature type="compositionally biased region" description="Basic and acidic residues" evidence="12">
    <location>
        <begin position="538"/>
        <end position="551"/>
    </location>
</feature>
<keyword evidence="16" id="KW-1185">Reference proteome</keyword>
<dbReference type="PROSITE" id="PS00236">
    <property type="entry name" value="NEUROTR_ION_CHANNEL"/>
    <property type="match status" value="1"/>
</dbReference>
<comment type="subcellular location">
    <subcellularLocation>
        <location evidence="2">Cell membrane</location>
    </subcellularLocation>
    <subcellularLocation>
        <location evidence="1">Membrane</location>
        <topology evidence="1">Multi-pass membrane protein</topology>
    </subcellularLocation>
</comment>
<dbReference type="SUPFAM" id="SSF63712">
    <property type="entry name" value="Nicotinic receptor ligand binding domain-like"/>
    <property type="match status" value="1"/>
</dbReference>
<dbReference type="Gene3D" id="1.20.58.390">
    <property type="entry name" value="Neurotransmitter-gated ion-channel transmembrane domain"/>
    <property type="match status" value="1"/>
</dbReference>
<evidence type="ECO:0000259" key="14">
    <source>
        <dbReference type="Pfam" id="PF02932"/>
    </source>
</evidence>
<feature type="compositionally biased region" description="Polar residues" evidence="12">
    <location>
        <begin position="50"/>
        <end position="60"/>
    </location>
</feature>
<keyword evidence="7 11" id="KW-1133">Transmembrane helix</keyword>
<dbReference type="Pfam" id="PF02931">
    <property type="entry name" value="Neur_chan_LBD"/>
    <property type="match status" value="1"/>
</dbReference>
<dbReference type="Gene3D" id="2.70.170.10">
    <property type="entry name" value="Neurotransmitter-gated ion-channel ligand-binding domain"/>
    <property type="match status" value="1"/>
</dbReference>
<keyword evidence="9 11" id="KW-0472">Membrane</keyword>
<dbReference type="InterPro" id="IPR038050">
    <property type="entry name" value="Neuro_actylchol_rec"/>
</dbReference>
<keyword evidence="10 11" id="KW-0407">Ion channel</keyword>
<feature type="compositionally biased region" description="Basic and acidic residues" evidence="12">
    <location>
        <begin position="366"/>
        <end position="415"/>
    </location>
</feature>
<gene>
    <name evidence="15" type="ORF">PENTCL1PPCAC_9312</name>
</gene>
<sequence>SSLAMRGRFHLLLHSLIILLLIGTVDARRKAGGRDFPSRDSEGRTVQPYGGQSSTFRQDFTTLGTTPTTTATTTTTSASTSTATATTKKSTTTTEETTTKLRKKVKVKVKKKKTKGEKKEEDDDKVIKLISDTLLDFENDNETIIDDGKSGIANKTVLVVDATYKAERLGINSSSLAQCELWQAFWALNVTAPIESDNSTAEEDGSAIEIETQLKKKEIFSEEKKIEELGIDSKEFLENWKALELNYERICELRERFHWARNADQAKEIGIDENSAICEPFKEELNPGLEKLSELAASLNQLVETAQSTRPKKKKIVETEENAMIGTTWDATDKGTIFDETTTSDPPTTTTDVFANYEESEEIEHGEIVPSGDMEHSGDDSHLEKHHKEPARGHLKEDKKTAKPKEGTIVDKVRELLGLNDDKEEEEKPFDYYEYEQKPPKHSEDHEANGVDAIKKDGDMEYYEEITTKKYVPKHDEGGKKIADRDDPDYYYVDENDNVMARYEPHHNDEEEKKKRKRIRMKRSEESGEKSEEDAEFLSDRSGDVSAEENKGNETILDYPSLRIDAADLTNPSLYITDDIGALALNLSFPENTFINHEGIALFLPGVCAGFTPKTVVGYDEKTFENIQTEGPIGVNIAALEKAGVNLTQLAEKLRNDTEVDEILNRTNETTRTLGGSFILPVLAKNEYDPYSAPIIFEGSAVTVRFGVYIESMSNFQTSTMDYDMDIYLLMAWRDARLFNPYDKPILVKEEEVLEKIWRPDPFFANAKEAEYHEVTFLNFLMRIFPDGLVLYETRIRLKTACSLVLCKYPHDKQTCELQIKSFAYPLETVRFEWFTKKADAIDKNPDVKLPELYIDRYEPTTCDKTRKSGSFACLRAVFRLKRDVGFHIAQTYIPTSLALMFSWVGVWLPEEFMEGRIGVAITVLLTLSTESAGAREHLPSVSYMKAIDLWFGFITGFVFFTLLQTLFVIAFDKRAAQLRKYAAKKRSDINEETKEAILRKADRYHKTGRYLDNFCRVFYPLSFALFLIMYYFVYTEGRQDDCINRN</sequence>
<evidence type="ECO:0000256" key="2">
    <source>
        <dbReference type="ARBA" id="ARBA00004236"/>
    </source>
</evidence>
<feature type="compositionally biased region" description="Basic and acidic residues" evidence="12">
    <location>
        <begin position="30"/>
        <end position="43"/>
    </location>
</feature>
<dbReference type="CDD" id="cd18987">
    <property type="entry name" value="LGIC_ECD_anion"/>
    <property type="match status" value="1"/>
</dbReference>
<dbReference type="InterPro" id="IPR006202">
    <property type="entry name" value="Neur_chan_lig-bd"/>
</dbReference>
<feature type="domain" description="Neurotransmitter-gated ion-channel ligand-binding" evidence="13">
    <location>
        <begin position="684"/>
        <end position="856"/>
    </location>
</feature>
<feature type="transmembrane region" description="Helical" evidence="11">
    <location>
        <begin position="950"/>
        <end position="972"/>
    </location>
</feature>
<comment type="caution">
    <text evidence="15">The sequence shown here is derived from an EMBL/GenBank/DDBJ whole genome shotgun (WGS) entry which is preliminary data.</text>
</comment>
<feature type="region of interest" description="Disordered" evidence="12">
    <location>
        <begin position="30"/>
        <end position="98"/>
    </location>
</feature>
<dbReference type="InterPro" id="IPR006201">
    <property type="entry name" value="Neur_channel"/>
</dbReference>
<dbReference type="SUPFAM" id="SSF90112">
    <property type="entry name" value="Neurotransmitter-gated ion-channel transmembrane pore"/>
    <property type="match status" value="1"/>
</dbReference>
<keyword evidence="3 11" id="KW-0813">Transport</keyword>
<feature type="transmembrane region" description="Helical" evidence="11">
    <location>
        <begin position="1014"/>
        <end position="1034"/>
    </location>
</feature>
<feature type="compositionally biased region" description="Basic and acidic residues" evidence="12">
    <location>
        <begin position="429"/>
        <end position="456"/>
    </location>
</feature>
<evidence type="ECO:0000256" key="7">
    <source>
        <dbReference type="ARBA" id="ARBA00022989"/>
    </source>
</evidence>
<dbReference type="InterPro" id="IPR006029">
    <property type="entry name" value="Neurotrans-gated_channel_TM"/>
</dbReference>
<dbReference type="InterPro" id="IPR036734">
    <property type="entry name" value="Neur_chan_lig-bd_sf"/>
</dbReference>
<evidence type="ECO:0000256" key="9">
    <source>
        <dbReference type="ARBA" id="ARBA00023136"/>
    </source>
</evidence>
<dbReference type="PRINTS" id="PR00252">
    <property type="entry name" value="NRIONCHANNEL"/>
</dbReference>
<evidence type="ECO:0000259" key="13">
    <source>
        <dbReference type="Pfam" id="PF02931"/>
    </source>
</evidence>
<dbReference type="InterPro" id="IPR036719">
    <property type="entry name" value="Neuro-gated_channel_TM_sf"/>
</dbReference>
<evidence type="ECO:0000256" key="1">
    <source>
        <dbReference type="ARBA" id="ARBA00004141"/>
    </source>
</evidence>
<protein>
    <submittedName>
        <fullName evidence="15">Uncharacterized protein</fullName>
    </submittedName>
</protein>
<dbReference type="AlphaFoldDB" id="A0AAV5SXP7"/>
<reference evidence="15" key="1">
    <citation type="submission" date="2023-10" db="EMBL/GenBank/DDBJ databases">
        <title>Genome assembly of Pristionchus species.</title>
        <authorList>
            <person name="Yoshida K."/>
            <person name="Sommer R.J."/>
        </authorList>
    </citation>
    <scope>NUCLEOTIDE SEQUENCE</scope>
    <source>
        <strain evidence="15">RS0144</strain>
    </source>
</reference>
<feature type="signal peptide" evidence="11">
    <location>
        <begin position="1"/>
        <end position="27"/>
    </location>
</feature>
<accession>A0AAV5SXP7</accession>
<dbReference type="GO" id="GO:0005230">
    <property type="term" value="F:extracellular ligand-gated monoatomic ion channel activity"/>
    <property type="evidence" value="ECO:0007669"/>
    <property type="project" value="InterPro"/>
</dbReference>
<feature type="region of interest" description="Disordered" evidence="12">
    <location>
        <begin position="366"/>
        <end position="456"/>
    </location>
</feature>
<feature type="non-terminal residue" evidence="15">
    <location>
        <position position="1"/>
    </location>
</feature>
<evidence type="ECO:0000256" key="10">
    <source>
        <dbReference type="ARBA" id="ARBA00023303"/>
    </source>
</evidence>
<dbReference type="Pfam" id="PF02932">
    <property type="entry name" value="Neur_chan_memb"/>
    <property type="match status" value="1"/>
</dbReference>